<accession>A0A9P0CTX0</accession>
<dbReference type="AlphaFoldDB" id="A0A9P0CTX0"/>
<dbReference type="Proteomes" id="UP001153636">
    <property type="component" value="Chromosome 3"/>
</dbReference>
<reference evidence="1" key="1">
    <citation type="submission" date="2022-01" db="EMBL/GenBank/DDBJ databases">
        <authorList>
            <person name="King R."/>
        </authorList>
    </citation>
    <scope>NUCLEOTIDE SEQUENCE</scope>
</reference>
<dbReference type="SUPFAM" id="SSF57903">
    <property type="entry name" value="FYVE/PHD zinc finger"/>
    <property type="match status" value="1"/>
</dbReference>
<gene>
    <name evidence="1" type="ORF">PSYICH_LOCUS9017</name>
</gene>
<protein>
    <submittedName>
        <fullName evidence="1">Uncharacterized protein</fullName>
    </submittedName>
</protein>
<dbReference type="EMBL" id="OV651815">
    <property type="protein sequence ID" value="CAH1108091.1"/>
    <property type="molecule type" value="Genomic_DNA"/>
</dbReference>
<evidence type="ECO:0000313" key="1">
    <source>
        <dbReference type="EMBL" id="CAH1108091.1"/>
    </source>
</evidence>
<evidence type="ECO:0000313" key="2">
    <source>
        <dbReference type="Proteomes" id="UP001153636"/>
    </source>
</evidence>
<proteinExistence type="predicted"/>
<organism evidence="1 2">
    <name type="scientific">Psylliodes chrysocephalus</name>
    <dbReference type="NCBI Taxonomy" id="3402493"/>
    <lineage>
        <taxon>Eukaryota</taxon>
        <taxon>Metazoa</taxon>
        <taxon>Ecdysozoa</taxon>
        <taxon>Arthropoda</taxon>
        <taxon>Hexapoda</taxon>
        <taxon>Insecta</taxon>
        <taxon>Pterygota</taxon>
        <taxon>Neoptera</taxon>
        <taxon>Endopterygota</taxon>
        <taxon>Coleoptera</taxon>
        <taxon>Polyphaga</taxon>
        <taxon>Cucujiformia</taxon>
        <taxon>Chrysomeloidea</taxon>
        <taxon>Chrysomelidae</taxon>
        <taxon>Galerucinae</taxon>
        <taxon>Alticini</taxon>
        <taxon>Psylliodes</taxon>
    </lineage>
</organism>
<keyword evidence="2" id="KW-1185">Reference proteome</keyword>
<sequence length="257" mass="29057">MPSEGECSCCKTKCDVTRLVDCSVCNKTFKNTCVGLTINDLKTLSKNGISYTCPACLVIGAEINELRSVIVELWNEVAELKQSISSQNKPMIVNSDLSINTILNEVHERQKRQCNLLFFNVPETNGINNQEKNEADAQMVKNILKHVSSDIPLAIELKQFRLGKFVTGAKPRPLKVILPDSQHVFKYLKNSQKLKTELYEKLSGYKNYYIRHASSLKYDVDGNSVEQFNSIIAKFTGGKRMNYCKKNLIKVDVQQPL</sequence>
<dbReference type="Gene3D" id="3.30.40.10">
    <property type="entry name" value="Zinc/RING finger domain, C3HC4 (zinc finger)"/>
    <property type="match status" value="1"/>
</dbReference>
<dbReference type="OrthoDB" id="6738932at2759"/>
<dbReference type="InterPro" id="IPR011011">
    <property type="entry name" value="Znf_FYVE_PHD"/>
</dbReference>
<dbReference type="InterPro" id="IPR013083">
    <property type="entry name" value="Znf_RING/FYVE/PHD"/>
</dbReference>
<name>A0A9P0CTX0_9CUCU</name>